<dbReference type="Proteomes" id="UP001205531">
    <property type="component" value="Unassembled WGS sequence"/>
</dbReference>
<sequence>MADITEKTGNGELVTNRDQLVVVDNIEPLIKVIRGQQVMLDRDLATLYGVETKRLNEQVKRNIKRFPEDFMFQLTKDECLRSQIATLNEGRGQHLKHMPYVFTENGVAMLSSVLRSDTAIEVNIRIMRAFTSMRYFLQNNAEVFQRLSTMEYHQLEMQQHLQESDKRIDEVFRRLDEGNAKPKQGVFYRTIFWKGTKQKLVMRFCAILILSVISILNSLELKSQTVVNILSNGYKLERSLFLHGKKIGVYNKKGRLIKLSTDDKTRQKIFLNQSNSLTDYGIKLKYPEVIYKDACVIADILSSYDPSEILSFTKPIGEQKKISIQNINKYYTYLDASVDYVLSIEIIVKDCLITQYSYTYKPNMSDVIISYTCVFTYDKNNRVVKLKKEYRKHYETIEFIYETK</sequence>
<comment type="caution">
    <text evidence="2">The sequence shown here is derived from an EMBL/GenBank/DDBJ whole genome shotgun (WGS) entry which is preliminary data.</text>
</comment>
<evidence type="ECO:0000259" key="1">
    <source>
        <dbReference type="Pfam" id="PF10543"/>
    </source>
</evidence>
<organism evidence="2 4">
    <name type="scientific">Segatella copri</name>
    <dbReference type="NCBI Taxonomy" id="165179"/>
    <lineage>
        <taxon>Bacteria</taxon>
        <taxon>Pseudomonadati</taxon>
        <taxon>Bacteroidota</taxon>
        <taxon>Bacteroidia</taxon>
        <taxon>Bacteroidales</taxon>
        <taxon>Prevotellaceae</taxon>
        <taxon>Segatella</taxon>
    </lineage>
</organism>
<evidence type="ECO:0000313" key="2">
    <source>
        <dbReference type="EMBL" id="MCP9565742.1"/>
    </source>
</evidence>
<dbReference type="EMBL" id="JANDWZ010000048">
    <property type="protein sequence ID" value="MCP9565742.1"/>
    <property type="molecule type" value="Genomic_DNA"/>
</dbReference>
<dbReference type="InterPro" id="IPR018873">
    <property type="entry name" value="KilA-N_DNA-bd_domain"/>
</dbReference>
<dbReference type="Proteomes" id="UP001209417">
    <property type="component" value="Unassembled WGS sequence"/>
</dbReference>
<dbReference type="RefSeq" id="WP_254953927.1">
    <property type="nucleotide sequence ID" value="NZ_JANDWY010000048.1"/>
</dbReference>
<proteinExistence type="predicted"/>
<dbReference type="AlphaFoldDB" id="A0AAP3BYV0"/>
<dbReference type="EMBL" id="JAPDVG010000001">
    <property type="protein sequence ID" value="MCW4130914.1"/>
    <property type="molecule type" value="Genomic_DNA"/>
</dbReference>
<reference evidence="3" key="2">
    <citation type="submission" date="2022-11" db="EMBL/GenBank/DDBJ databases">
        <title>Genomic repertoires linked with pathogenic potency of arthritogenic Prevotella copri isolated from the gut of rheumatoid arthritis patients.</title>
        <authorList>
            <person name="Nii T."/>
            <person name="Maeda Y."/>
            <person name="Motooka D."/>
            <person name="Naito M."/>
            <person name="Matsumoto Y."/>
            <person name="Ogawa T."/>
            <person name="Oguro-Igashira E."/>
            <person name="Kishikawa T."/>
            <person name="Yamashita M."/>
            <person name="Koizumi S."/>
            <person name="Kurakawa T."/>
            <person name="Okumura R."/>
            <person name="Kayama H."/>
            <person name="Murakami M."/>
            <person name="Sakaguchi T."/>
            <person name="Das B."/>
            <person name="Nakamura S."/>
            <person name="Okada Y."/>
            <person name="Kumanogoh A."/>
            <person name="Takeda K."/>
        </authorList>
    </citation>
    <scope>NUCLEOTIDE SEQUENCE</scope>
    <source>
        <strain evidence="3">H019-1</strain>
    </source>
</reference>
<reference evidence="2" key="1">
    <citation type="submission" date="2022-07" db="EMBL/GenBank/DDBJ databases">
        <title>Prevotella copri.</title>
        <authorList>
            <person name="Yang C."/>
        </authorList>
    </citation>
    <scope>NUCLEOTIDE SEQUENCE</scope>
    <source>
        <strain evidence="2">HF2107</strain>
    </source>
</reference>
<evidence type="ECO:0000313" key="3">
    <source>
        <dbReference type="EMBL" id="MCW4130914.1"/>
    </source>
</evidence>
<feature type="domain" description="KilA-N DNA-binding" evidence="1">
    <location>
        <begin position="30"/>
        <end position="113"/>
    </location>
</feature>
<name>A0AAP3BYV0_9BACT</name>
<dbReference type="Pfam" id="PF10543">
    <property type="entry name" value="ORF6N"/>
    <property type="match status" value="1"/>
</dbReference>
<gene>
    <name evidence="2" type="ORF">NNC64_14520</name>
    <name evidence="3" type="ORF">ONT19_04715</name>
</gene>
<evidence type="ECO:0000313" key="4">
    <source>
        <dbReference type="Proteomes" id="UP001205531"/>
    </source>
</evidence>
<accession>A0AAP3BYV0</accession>
<protein>
    <submittedName>
        <fullName evidence="2">ORF6N domain-containing protein</fullName>
    </submittedName>
</protein>